<dbReference type="OrthoDB" id="9833304at2"/>
<reference evidence="2 3" key="1">
    <citation type="submission" date="2019-10" db="EMBL/GenBank/DDBJ databases">
        <title>A soil myxobacterium in the family Polyangiaceae.</title>
        <authorList>
            <person name="Li Y."/>
            <person name="Wang J."/>
        </authorList>
    </citation>
    <scope>NUCLEOTIDE SEQUENCE [LARGE SCALE GENOMIC DNA]</scope>
    <source>
        <strain evidence="2 3">DSM 14734</strain>
    </source>
</reference>
<accession>A0A6N7Q458</accession>
<dbReference type="EMBL" id="WJIE01000023">
    <property type="protein sequence ID" value="MRG97996.1"/>
    <property type="molecule type" value="Genomic_DNA"/>
</dbReference>
<gene>
    <name evidence="2" type="ORF">GF068_39720</name>
</gene>
<dbReference type="RefSeq" id="WP_153824764.1">
    <property type="nucleotide sequence ID" value="NZ_WJIE01000023.1"/>
</dbReference>
<name>A0A6N7Q458_9BACT</name>
<sequence>MERRFSRASGLVIAMAACLAACGGGGSGGEGGSGNGGGSGGAGGGGDGGGGGSGSGGAGGMAGSACTAEQNAVVQASWPWLGFEDATPDLSSGAQATVAVVDAFGMELAFDAGGMPARLAWQGPDLGEVFAVGDMVTAKQEGQSYLVSGTKGQAVVMRYANADVPAALPALPGGPSLVLSLACVSEQPKDCPEADRRTLYSISALLGDDGGQIPSGETMQVGSWKIHHVKTMYIELHKSPECTPERFFDGMVQALEVKP</sequence>
<feature type="chain" id="PRO_5027103251" description="Secreted protein" evidence="1">
    <location>
        <begin position="21"/>
        <end position="259"/>
    </location>
</feature>
<comment type="caution">
    <text evidence="2">The sequence shown here is derived from an EMBL/GenBank/DDBJ whole genome shotgun (WGS) entry which is preliminary data.</text>
</comment>
<proteinExistence type="predicted"/>
<evidence type="ECO:0000313" key="2">
    <source>
        <dbReference type="EMBL" id="MRG97996.1"/>
    </source>
</evidence>
<dbReference type="PROSITE" id="PS51257">
    <property type="entry name" value="PROKAR_LIPOPROTEIN"/>
    <property type="match status" value="1"/>
</dbReference>
<dbReference type="Proteomes" id="UP000440224">
    <property type="component" value="Unassembled WGS sequence"/>
</dbReference>
<evidence type="ECO:0000313" key="3">
    <source>
        <dbReference type="Proteomes" id="UP000440224"/>
    </source>
</evidence>
<evidence type="ECO:0000256" key="1">
    <source>
        <dbReference type="SAM" id="SignalP"/>
    </source>
</evidence>
<organism evidence="2 3">
    <name type="scientific">Polyangium spumosum</name>
    <dbReference type="NCBI Taxonomy" id="889282"/>
    <lineage>
        <taxon>Bacteria</taxon>
        <taxon>Pseudomonadati</taxon>
        <taxon>Myxococcota</taxon>
        <taxon>Polyangia</taxon>
        <taxon>Polyangiales</taxon>
        <taxon>Polyangiaceae</taxon>
        <taxon>Polyangium</taxon>
    </lineage>
</organism>
<keyword evidence="3" id="KW-1185">Reference proteome</keyword>
<protein>
    <recommendedName>
        <fullName evidence="4">Secreted protein</fullName>
    </recommendedName>
</protein>
<evidence type="ECO:0008006" key="4">
    <source>
        <dbReference type="Google" id="ProtNLM"/>
    </source>
</evidence>
<keyword evidence="1" id="KW-0732">Signal</keyword>
<dbReference type="AlphaFoldDB" id="A0A6N7Q458"/>
<feature type="signal peptide" evidence="1">
    <location>
        <begin position="1"/>
        <end position="20"/>
    </location>
</feature>